<dbReference type="STRING" id="4529.A0A0E0P560"/>
<dbReference type="InterPro" id="IPR002083">
    <property type="entry name" value="MATH/TRAF_dom"/>
</dbReference>
<dbReference type="Gramene" id="ORUFI04G02660.1">
    <property type="protein sequence ID" value="ORUFI04G02660.1"/>
    <property type="gene ID" value="ORUFI04G02660"/>
</dbReference>
<evidence type="ECO:0000313" key="5">
    <source>
        <dbReference type="EnsemblPlants" id="ORUFI04G02660.1"/>
    </source>
</evidence>
<dbReference type="PROSITE" id="PS50144">
    <property type="entry name" value="MATH"/>
    <property type="match status" value="3"/>
</dbReference>
<sequence>MAIDAFFSMVSGCFVIKIAGYSRTREEGRSLDSPPFSVGGYSWRTIYHPSLLFYPVRMSFALVLLDRIDGPMTMNARCKFTLLDRAGNPVPSHARDSPVVIAWSGAERSWRCSDLVTVDELERRRPELLGDDDRLAVRCDIVFMDVLGGAAARPLPPSDLHQHLGKLLSEKVGADVTFQVAGRGETFAAHRCVLAARSPVFRAQLFGPMKEGSTASGVIAIDDMEAEVFSSLLTFIYTDSLPPDAAADRYGLDRMKLVCEEKLRKHIDGSSVGSILSLADRHNCDDLKEACFDFLSSGAKLREFAGTDAFEELIGSSPAVVKELVANPSSRTASSIAPTAGRGSHCLKIDGFARTRGLPAGEHLRRGSSTQAPVFCSLYYNIERPRLICEENLGEYIDVVTVVTCCRGTASSIVADAVTGYHLLKIDGYSRTKGTPNGAALTSNQFVVGGHRWRIRYYPNGDIAMDEFEKSDDLRDDSFTIRCDIAVVGEIRTERTTEIAAETFVTKLGKLLDTEKGADVVFEVGGETFAAHRCVLAAQSPVFSAELFGPMKESDRAGVVRIDDMEAQVFKALLRFMYTDSLPEMEEEKDTMCQHLLVAADRYNLERLKLICEDRLCKHVGVGTVVNILTLAGQHHCDGLKKACLHFLGSPANLSAVLAGDGFEQLSRSCPSLVNELVAMLAPPIPPSSTVGNILALADQHHCAGLKKACFHFLGSQANLSAVIAADGFEHLSRSCPTLMKELNSGEQCPAMAGESPSRLGSASAIVADTETRYHLLKIGCYSRTKATTPTGSFLSSGQFTVGGHRWRIQYYPNGDRAESADYISLYLLLDDKATNSSVKVQAQFKFQISSTDQVKKPQPLAYNEASTYGEDSFWSWGQTKFIKREDFEKSNDLRDDSFTIRCDVAVIGEIRTEKTTEIPAATTFVTVPPSDLNHQLVDLLETEKGADVVFQVGDETFAAHRCVLAARSPVFSAELYGLMKEGDTAGVVRIEDMEAQVFKLLLRFMYTDSLLEMKEEEDVMCQHLLVAADRYNLPRLKLICEDRLCNYIGVSTVLNILVLADQHHCDGLKKACFSFLGSPENLSAVVTGDGLEHLSRTCPSLMKELFVVMALPPNHG</sequence>
<dbReference type="Pfam" id="PF24570">
    <property type="entry name" value="BACK_BPM_SPOP"/>
    <property type="match status" value="4"/>
</dbReference>
<dbReference type="Gene3D" id="3.30.710.10">
    <property type="entry name" value="Potassium Channel Kv1.1, Chain A"/>
    <property type="match status" value="3"/>
</dbReference>
<feature type="domain" description="MATH" evidence="4">
    <location>
        <begin position="772"/>
        <end position="905"/>
    </location>
</feature>
<comment type="similarity">
    <text evidence="2">Belongs to the Tdpoz family.</text>
</comment>
<dbReference type="Pfam" id="PF00651">
    <property type="entry name" value="BTB"/>
    <property type="match status" value="3"/>
</dbReference>
<proteinExistence type="inferred from homology"/>
<dbReference type="Gene3D" id="2.60.210.10">
    <property type="entry name" value="Apoptosis, Tumor Necrosis Factor Receptor Associated Protein 2, Chain A"/>
    <property type="match status" value="3"/>
</dbReference>
<dbReference type="CDD" id="cd00121">
    <property type="entry name" value="MATH"/>
    <property type="match status" value="3"/>
</dbReference>
<evidence type="ECO:0000259" key="4">
    <source>
        <dbReference type="PROSITE" id="PS50144"/>
    </source>
</evidence>
<dbReference type="InterPro" id="IPR045005">
    <property type="entry name" value="BPM1-6"/>
</dbReference>
<dbReference type="Pfam" id="PF22486">
    <property type="entry name" value="MATH_2"/>
    <property type="match status" value="3"/>
</dbReference>
<feature type="domain" description="BTB" evidence="3">
    <location>
        <begin position="947"/>
        <end position="1015"/>
    </location>
</feature>
<reference evidence="5" key="2">
    <citation type="submission" date="2015-06" db="UniProtKB">
        <authorList>
            <consortium name="EnsemblPlants"/>
        </authorList>
    </citation>
    <scope>IDENTIFICATION</scope>
</reference>
<dbReference type="GO" id="GO:0016567">
    <property type="term" value="P:protein ubiquitination"/>
    <property type="evidence" value="ECO:0007669"/>
    <property type="project" value="InterPro"/>
</dbReference>
<dbReference type="SMART" id="SM00225">
    <property type="entry name" value="BTB"/>
    <property type="match status" value="3"/>
</dbReference>
<dbReference type="SUPFAM" id="SSF49599">
    <property type="entry name" value="TRAF domain-like"/>
    <property type="match status" value="3"/>
</dbReference>
<protein>
    <recommendedName>
        <fullName evidence="7">BTB domain-containing protein</fullName>
    </recommendedName>
</protein>
<evidence type="ECO:0000259" key="3">
    <source>
        <dbReference type="PROSITE" id="PS50097"/>
    </source>
</evidence>
<feature type="domain" description="MATH" evidence="4">
    <location>
        <begin position="11"/>
        <end position="141"/>
    </location>
</feature>
<dbReference type="SMART" id="SM00061">
    <property type="entry name" value="MATH"/>
    <property type="match status" value="1"/>
</dbReference>
<dbReference type="PANTHER" id="PTHR26379:SF429">
    <property type="entry name" value="OS10G0428900 PROTEIN"/>
    <property type="match status" value="1"/>
</dbReference>
<evidence type="ECO:0000313" key="6">
    <source>
        <dbReference type="Proteomes" id="UP000008022"/>
    </source>
</evidence>
<dbReference type="InterPro" id="IPR000210">
    <property type="entry name" value="BTB/POZ_dom"/>
</dbReference>
<comment type="pathway">
    <text evidence="1">Protein modification; protein ubiquitination.</text>
</comment>
<dbReference type="HOGENOM" id="CLU_004253_5_0_1"/>
<reference evidence="6" key="1">
    <citation type="submission" date="2013-06" db="EMBL/GenBank/DDBJ databases">
        <authorList>
            <person name="Zhao Q."/>
        </authorList>
    </citation>
    <scope>NUCLEOTIDE SEQUENCE</scope>
    <source>
        <strain evidence="6">cv. W1943</strain>
    </source>
</reference>
<dbReference type="Proteomes" id="UP000008022">
    <property type="component" value="Unassembled WGS sequence"/>
</dbReference>
<dbReference type="InterPro" id="IPR056423">
    <property type="entry name" value="BACK_BPM_SPOP"/>
</dbReference>
<dbReference type="PANTHER" id="PTHR26379">
    <property type="entry name" value="BTB/POZ AND MATH DOMAIN-CONTAINING PROTEIN 1"/>
    <property type="match status" value="1"/>
</dbReference>
<organism evidence="5 6">
    <name type="scientific">Oryza rufipogon</name>
    <name type="common">Brownbeard rice</name>
    <name type="synonym">Asian wild rice</name>
    <dbReference type="NCBI Taxonomy" id="4529"/>
    <lineage>
        <taxon>Eukaryota</taxon>
        <taxon>Viridiplantae</taxon>
        <taxon>Streptophyta</taxon>
        <taxon>Embryophyta</taxon>
        <taxon>Tracheophyta</taxon>
        <taxon>Spermatophyta</taxon>
        <taxon>Magnoliopsida</taxon>
        <taxon>Liliopsida</taxon>
        <taxon>Poales</taxon>
        <taxon>Poaceae</taxon>
        <taxon>BOP clade</taxon>
        <taxon>Oryzoideae</taxon>
        <taxon>Oryzeae</taxon>
        <taxon>Oryzinae</taxon>
        <taxon>Oryza</taxon>
    </lineage>
</organism>
<dbReference type="PROSITE" id="PS50097">
    <property type="entry name" value="BTB"/>
    <property type="match status" value="3"/>
</dbReference>
<evidence type="ECO:0008006" key="7">
    <source>
        <dbReference type="Google" id="ProtNLM"/>
    </source>
</evidence>
<dbReference type="InterPro" id="IPR011333">
    <property type="entry name" value="SKP1/BTB/POZ_sf"/>
</dbReference>
<dbReference type="AlphaFoldDB" id="A0A0E0P560"/>
<dbReference type="EnsemblPlants" id="ORUFI04G02660.1">
    <property type="protein sequence ID" value="ORUFI04G02660.1"/>
    <property type="gene ID" value="ORUFI04G02660"/>
</dbReference>
<dbReference type="CDD" id="cd18280">
    <property type="entry name" value="BTB_POZ_BPM_plant"/>
    <property type="match status" value="2"/>
</dbReference>
<feature type="domain" description="BTB" evidence="3">
    <location>
        <begin position="518"/>
        <end position="586"/>
    </location>
</feature>
<dbReference type="eggNOG" id="KOG1987">
    <property type="taxonomic scope" value="Eukaryota"/>
</dbReference>
<dbReference type="Gene3D" id="1.25.40.420">
    <property type="match status" value="4"/>
</dbReference>
<accession>A0A0E0P560</accession>
<dbReference type="SUPFAM" id="SSF54695">
    <property type="entry name" value="POZ domain"/>
    <property type="match status" value="3"/>
</dbReference>
<keyword evidence="6" id="KW-1185">Reference proteome</keyword>
<dbReference type="InterPro" id="IPR008974">
    <property type="entry name" value="TRAF-like"/>
</dbReference>
<feature type="domain" description="MATH" evidence="4">
    <location>
        <begin position="419"/>
        <end position="461"/>
    </location>
</feature>
<name>A0A0E0P560_ORYRU</name>
<evidence type="ECO:0000256" key="1">
    <source>
        <dbReference type="ARBA" id="ARBA00004906"/>
    </source>
</evidence>
<feature type="domain" description="BTB" evidence="3">
    <location>
        <begin position="174"/>
        <end position="245"/>
    </location>
</feature>
<dbReference type="OMA" id="ADQVKMQ"/>
<evidence type="ECO:0000256" key="2">
    <source>
        <dbReference type="ARBA" id="ARBA00010846"/>
    </source>
</evidence>